<evidence type="ECO:0000313" key="2">
    <source>
        <dbReference type="Proteomes" id="UP001611383"/>
    </source>
</evidence>
<organism evidence="1 2">
    <name type="scientific">Archangium minus</name>
    <dbReference type="NCBI Taxonomy" id="83450"/>
    <lineage>
        <taxon>Bacteria</taxon>
        <taxon>Pseudomonadati</taxon>
        <taxon>Myxococcota</taxon>
        <taxon>Myxococcia</taxon>
        <taxon>Myxococcales</taxon>
        <taxon>Cystobacterineae</taxon>
        <taxon>Archangiaceae</taxon>
        <taxon>Archangium</taxon>
    </lineage>
</organism>
<keyword evidence="2" id="KW-1185">Reference proteome</keyword>
<sequence>MLSAGCAGRPRGLPPVWPFSLASQGPTMSAHLKQQIEKAAEWIAASQHLVAFTGAGISTDSGLPDFRGPDGVWTRRDAGLPPPKWGKPASQIRPNVAHYSLVELERLGKLRFLISQNVDNLHLESGFPLNKLAELHGNGKLMRCLACDSRYTLEQVGWDRRVWGEGYRTQRPLKGQPRCPACKGRIISSVVNFGDPLPAREIEQSLAESEWCDVFFAIGSSLVVSPANEMPRVALDMGARLILLNRGETPFDEEAHLRIEAGIGEVLPPVVERVKELLGAQAHPSSTH</sequence>
<accession>A0ABY9WPS8</accession>
<dbReference type="Gene3D" id="2.20.28.200">
    <property type="match status" value="1"/>
</dbReference>
<dbReference type="PANTHER" id="PTHR11085:SF11">
    <property type="entry name" value="NAD-DEPENDENT PROTEIN DEACETYLASE"/>
    <property type="match status" value="1"/>
</dbReference>
<dbReference type="PANTHER" id="PTHR11085">
    <property type="entry name" value="NAD-DEPENDENT PROTEIN DEACYLASE SIRTUIN-5, MITOCHONDRIAL-RELATED"/>
    <property type="match status" value="1"/>
</dbReference>
<reference evidence="1 2" key="1">
    <citation type="submission" date="2019-08" db="EMBL/GenBank/DDBJ databases">
        <title>Archangium and Cystobacter genomes.</title>
        <authorList>
            <person name="Chen I.-C.K."/>
            <person name="Wielgoss S."/>
        </authorList>
    </citation>
    <scope>NUCLEOTIDE SEQUENCE [LARGE SCALE GENOMIC DNA]</scope>
    <source>
        <strain evidence="1 2">Cbm 6</strain>
    </source>
</reference>
<name>A0ABY9WPS8_9BACT</name>
<dbReference type="Gene3D" id="3.40.50.1220">
    <property type="entry name" value="TPP-binding domain"/>
    <property type="match status" value="1"/>
</dbReference>
<dbReference type="InterPro" id="IPR050134">
    <property type="entry name" value="NAD-dep_sirtuin_deacylases"/>
</dbReference>
<dbReference type="SUPFAM" id="SSF52467">
    <property type="entry name" value="DHS-like NAD/FAD-binding domain"/>
    <property type="match status" value="1"/>
</dbReference>
<dbReference type="InterPro" id="IPR029035">
    <property type="entry name" value="DHS-like_NAD/FAD-binding_dom"/>
</dbReference>
<dbReference type="InterPro" id="IPR003000">
    <property type="entry name" value="Sirtuin"/>
</dbReference>
<dbReference type="EMBL" id="CP043494">
    <property type="protein sequence ID" value="WNG42981.1"/>
    <property type="molecule type" value="Genomic_DNA"/>
</dbReference>
<proteinExistence type="predicted"/>
<dbReference type="Pfam" id="PF02146">
    <property type="entry name" value="SIR2"/>
    <property type="match status" value="1"/>
</dbReference>
<gene>
    <name evidence="1" type="ORF">F0U60_01890</name>
</gene>
<evidence type="ECO:0000313" key="1">
    <source>
        <dbReference type="EMBL" id="WNG42981.1"/>
    </source>
</evidence>
<protein>
    <submittedName>
        <fullName evidence="1">NAD-dependent protein deacylase</fullName>
    </submittedName>
</protein>
<dbReference type="CDD" id="cd01407">
    <property type="entry name" value="SIR2-fam"/>
    <property type="match status" value="1"/>
</dbReference>
<dbReference type="Proteomes" id="UP001611383">
    <property type="component" value="Chromosome"/>
</dbReference>